<evidence type="ECO:0000313" key="4">
    <source>
        <dbReference type="EMBL" id="MFC7613086.1"/>
    </source>
</evidence>
<evidence type="ECO:0000259" key="3">
    <source>
        <dbReference type="Pfam" id="PF00823"/>
    </source>
</evidence>
<keyword evidence="5" id="KW-1185">Reference proteome</keyword>
<feature type="compositionally biased region" description="Low complexity" evidence="2">
    <location>
        <begin position="124"/>
        <end position="142"/>
    </location>
</feature>
<evidence type="ECO:0000256" key="1">
    <source>
        <dbReference type="ARBA" id="ARBA00010652"/>
    </source>
</evidence>
<proteinExistence type="inferred from homology"/>
<comment type="similarity">
    <text evidence="1">Belongs to the mycobacterial PPE family.</text>
</comment>
<feature type="compositionally biased region" description="Pro residues" evidence="2">
    <location>
        <begin position="143"/>
        <end position="167"/>
    </location>
</feature>
<dbReference type="Pfam" id="PF00823">
    <property type="entry name" value="PPE"/>
    <property type="match status" value="1"/>
</dbReference>
<dbReference type="Proteomes" id="UP001596512">
    <property type="component" value="Unassembled WGS sequence"/>
</dbReference>
<evidence type="ECO:0000313" key="5">
    <source>
        <dbReference type="Proteomes" id="UP001596512"/>
    </source>
</evidence>
<dbReference type="Gene3D" id="1.20.1260.20">
    <property type="entry name" value="PPE superfamily"/>
    <property type="match status" value="1"/>
</dbReference>
<gene>
    <name evidence="4" type="ORF">ACFQV2_05065</name>
</gene>
<comment type="caution">
    <text evidence="4">The sequence shown here is derived from an EMBL/GenBank/DDBJ whole genome shotgun (WGS) entry which is preliminary data.</text>
</comment>
<reference evidence="5" key="1">
    <citation type="journal article" date="2019" name="Int. J. Syst. Evol. Microbiol.">
        <title>The Global Catalogue of Microorganisms (GCM) 10K type strain sequencing project: providing services to taxonomists for standard genome sequencing and annotation.</title>
        <authorList>
            <consortium name="The Broad Institute Genomics Platform"/>
            <consortium name="The Broad Institute Genome Sequencing Center for Infectious Disease"/>
            <person name="Wu L."/>
            <person name="Ma J."/>
        </authorList>
    </citation>
    <scope>NUCLEOTIDE SEQUENCE [LARGE SCALE GENOMIC DNA]</scope>
    <source>
        <strain evidence="5">JCM 17695</strain>
    </source>
</reference>
<organism evidence="4 5">
    <name type="scientific">Actinokineospora soli</name>
    <dbReference type="NCBI Taxonomy" id="1048753"/>
    <lineage>
        <taxon>Bacteria</taxon>
        <taxon>Bacillati</taxon>
        <taxon>Actinomycetota</taxon>
        <taxon>Actinomycetes</taxon>
        <taxon>Pseudonocardiales</taxon>
        <taxon>Pseudonocardiaceae</taxon>
        <taxon>Actinokineospora</taxon>
    </lineage>
</organism>
<dbReference type="InterPro" id="IPR038332">
    <property type="entry name" value="PPE_sf"/>
</dbReference>
<dbReference type="SUPFAM" id="SSF140459">
    <property type="entry name" value="PE/PPE dimer-like"/>
    <property type="match status" value="1"/>
</dbReference>
<name>A0ABW2TJU3_9PSEU</name>
<feature type="region of interest" description="Disordered" evidence="2">
    <location>
        <begin position="117"/>
        <end position="167"/>
    </location>
</feature>
<dbReference type="EMBL" id="JBHTEY010000004">
    <property type="protein sequence ID" value="MFC7613086.1"/>
    <property type="molecule type" value="Genomic_DNA"/>
</dbReference>
<sequence length="167" mass="17449">MGAGSADRYVVGGVNWESYTLEALIAMVADNASPAQLVQLADDWRQAGSEVSDSAAVLETALAQLMEFWSGTAAEQAREDVAANAQWLADLGDTAHQIGDPIQEAAGALKAAQDAMPALPPPLRSTRPAPWTAPTWPWTPAAPSLPPSPARPPAPRAPSPPNRNKPA</sequence>
<feature type="domain" description="PPE" evidence="3">
    <location>
        <begin position="27"/>
        <end position="120"/>
    </location>
</feature>
<protein>
    <submittedName>
        <fullName evidence="4">WXG100 family type VII secretion target</fullName>
    </submittedName>
</protein>
<evidence type="ECO:0000256" key="2">
    <source>
        <dbReference type="SAM" id="MobiDB-lite"/>
    </source>
</evidence>
<accession>A0ABW2TJU3</accession>
<dbReference type="InterPro" id="IPR000030">
    <property type="entry name" value="PPE_dom"/>
</dbReference>